<keyword evidence="4" id="KW-0378">Hydrolase</keyword>
<evidence type="ECO:0000313" key="9">
    <source>
        <dbReference type="EMBL" id="NEZ65183.1"/>
    </source>
</evidence>
<dbReference type="GO" id="GO:0004222">
    <property type="term" value="F:metalloendopeptidase activity"/>
    <property type="evidence" value="ECO:0007669"/>
    <property type="project" value="InterPro"/>
</dbReference>
<accession>A0A6M0SAS8</accession>
<dbReference type="PANTHER" id="PTHR22726">
    <property type="entry name" value="METALLOENDOPEPTIDASE OMA1"/>
    <property type="match status" value="1"/>
</dbReference>
<evidence type="ECO:0000256" key="7">
    <source>
        <dbReference type="SAM" id="MobiDB-lite"/>
    </source>
</evidence>
<feature type="compositionally biased region" description="Acidic residues" evidence="7">
    <location>
        <begin position="576"/>
        <end position="590"/>
    </location>
</feature>
<feature type="compositionally biased region" description="Acidic residues" evidence="7">
    <location>
        <begin position="67"/>
        <end position="93"/>
    </location>
</feature>
<comment type="caution">
    <text evidence="9">The sequence shown here is derived from an EMBL/GenBank/DDBJ whole genome shotgun (WGS) entry which is preliminary data.</text>
</comment>
<dbReference type="CDD" id="cd07333">
    <property type="entry name" value="M48C_bepA_like"/>
    <property type="match status" value="1"/>
</dbReference>
<feature type="compositionally biased region" description="Polar residues" evidence="7">
    <location>
        <begin position="38"/>
        <end position="52"/>
    </location>
</feature>
<organism evidence="9 10">
    <name type="scientific">Adonisia turfae CCMR0082</name>
    <dbReference type="NCBI Taxonomy" id="2304604"/>
    <lineage>
        <taxon>Bacteria</taxon>
        <taxon>Bacillati</taxon>
        <taxon>Cyanobacteriota</taxon>
        <taxon>Adonisia</taxon>
        <taxon>Adonisia turfae</taxon>
    </lineage>
</organism>
<feature type="domain" description="Peptidase M48" evidence="8">
    <location>
        <begin position="357"/>
        <end position="520"/>
    </location>
</feature>
<evidence type="ECO:0000256" key="3">
    <source>
        <dbReference type="ARBA" id="ARBA00022723"/>
    </source>
</evidence>
<evidence type="ECO:0000259" key="8">
    <source>
        <dbReference type="Pfam" id="PF01435"/>
    </source>
</evidence>
<evidence type="ECO:0000313" key="10">
    <source>
        <dbReference type="Proteomes" id="UP000473574"/>
    </source>
</evidence>
<proteinExistence type="predicted"/>
<dbReference type="AlphaFoldDB" id="A0A6M0SAS8"/>
<feature type="region of interest" description="Disordered" evidence="7">
    <location>
        <begin position="34"/>
        <end position="93"/>
    </location>
</feature>
<evidence type="ECO:0000256" key="2">
    <source>
        <dbReference type="ARBA" id="ARBA00022670"/>
    </source>
</evidence>
<sequence>MKVNKRFALLLAVGLSLTLLLSPVLPGRASERPGHIILQNSGSSDTPEQSVEPTGEETSDAASDAETTAENEVEEDAADETSDEASDAATVAEDEVEYDAEAAALEQETWFQRELIIEADRLYLAGDIATAEEYYREAKTFGWRDDDDLENIPAEPFRNPEQLSPGGAVYWRESSRGIEAGRESQTLVPLGLLTEEVPAFIPGHLRYAELLQTYERPEDAEIVLEKALTLYPYDPDLLSAQIELMMKQEEWIEASIASRQFALLNEEHPDAEHYANLADENLDRFKSATNAKIRNNAIANIFTGAAGYILTGGLYGPFTALNSSLILLQGEKSLGESVANSAREQLPLSEDEELLAYVRGIGNQLASVAGRDDFDYTFDVILDRELNAFALPGGKIFVNAGAILDTDSEAELAGLLGHEISHAVLSHGFQMVTKGNLTASLTQYLPLPGLVTNAIVSGYSRSMERQADIVGTQILASSGYAADGMHGLMLALEERYGDRQVVPWLASHPAPQDRVDYLQAIVENGGYNRYAYEGVLGHEAQQARAEVELAAYEAENGETVEDETVADDAEIEEAVEDVQQEQEEAIDAEAEPVTADEAAE</sequence>
<dbReference type="Gene3D" id="1.25.40.10">
    <property type="entry name" value="Tetratricopeptide repeat domain"/>
    <property type="match status" value="1"/>
</dbReference>
<feature type="region of interest" description="Disordered" evidence="7">
    <location>
        <begin position="576"/>
        <end position="600"/>
    </location>
</feature>
<protein>
    <submittedName>
        <fullName evidence="9">Peptidase M48 Ste24p</fullName>
    </submittedName>
</protein>
<comment type="cofactor">
    <cofactor evidence="1">
        <name>Zn(2+)</name>
        <dbReference type="ChEBI" id="CHEBI:29105"/>
    </cofactor>
</comment>
<dbReference type="Pfam" id="PF01435">
    <property type="entry name" value="Peptidase_M48"/>
    <property type="match status" value="1"/>
</dbReference>
<keyword evidence="2" id="KW-0645">Protease</keyword>
<name>A0A6M0SAS8_9CYAN</name>
<dbReference type="Gene3D" id="3.30.2010.10">
    <property type="entry name" value="Metalloproteases ('zincins'), catalytic domain"/>
    <property type="match status" value="1"/>
</dbReference>
<evidence type="ECO:0000256" key="1">
    <source>
        <dbReference type="ARBA" id="ARBA00001947"/>
    </source>
</evidence>
<keyword evidence="6" id="KW-0482">Metalloprotease</keyword>
<dbReference type="GO" id="GO:0046872">
    <property type="term" value="F:metal ion binding"/>
    <property type="evidence" value="ECO:0007669"/>
    <property type="project" value="UniProtKB-KW"/>
</dbReference>
<dbReference type="PANTHER" id="PTHR22726:SF1">
    <property type="entry name" value="METALLOENDOPEPTIDASE OMA1, MITOCHONDRIAL"/>
    <property type="match status" value="1"/>
</dbReference>
<evidence type="ECO:0000256" key="4">
    <source>
        <dbReference type="ARBA" id="ARBA00022801"/>
    </source>
</evidence>
<dbReference type="GO" id="GO:0016020">
    <property type="term" value="C:membrane"/>
    <property type="evidence" value="ECO:0007669"/>
    <property type="project" value="TreeGrafter"/>
</dbReference>
<dbReference type="GO" id="GO:0051603">
    <property type="term" value="P:proteolysis involved in protein catabolic process"/>
    <property type="evidence" value="ECO:0007669"/>
    <property type="project" value="TreeGrafter"/>
</dbReference>
<dbReference type="InterPro" id="IPR001915">
    <property type="entry name" value="Peptidase_M48"/>
</dbReference>
<keyword evidence="3" id="KW-0479">Metal-binding</keyword>
<dbReference type="EMBL" id="QZCE01000002">
    <property type="protein sequence ID" value="NEZ65183.1"/>
    <property type="molecule type" value="Genomic_DNA"/>
</dbReference>
<dbReference type="InterPro" id="IPR011990">
    <property type="entry name" value="TPR-like_helical_dom_sf"/>
</dbReference>
<dbReference type="InterPro" id="IPR051156">
    <property type="entry name" value="Mito/Outer_Membr_Metalloprot"/>
</dbReference>
<dbReference type="Proteomes" id="UP000473574">
    <property type="component" value="Unassembled WGS sequence"/>
</dbReference>
<reference evidence="9 10" key="1">
    <citation type="journal article" date="2020" name="Microb. Ecol.">
        <title>Ecogenomics of the Marine Benthic Filamentous Cyanobacterium Adonisia.</title>
        <authorList>
            <person name="Walter J.M."/>
            <person name="Coutinho F.H."/>
            <person name="Leomil L."/>
            <person name="Hargreaves P.I."/>
            <person name="Campeao M.E."/>
            <person name="Vieira V.V."/>
            <person name="Silva B.S."/>
            <person name="Fistarol G.O."/>
            <person name="Salomon P.S."/>
            <person name="Sawabe T."/>
            <person name="Mino S."/>
            <person name="Hosokawa M."/>
            <person name="Miyashita H."/>
            <person name="Maruyama F."/>
            <person name="van Verk M.C."/>
            <person name="Dutilh B.E."/>
            <person name="Thompson C.C."/>
            <person name="Thompson F.L."/>
        </authorList>
    </citation>
    <scope>NUCLEOTIDE SEQUENCE [LARGE SCALE GENOMIC DNA]</scope>
    <source>
        <strain evidence="9 10">CCMR0082</strain>
    </source>
</reference>
<dbReference type="SUPFAM" id="SSF48452">
    <property type="entry name" value="TPR-like"/>
    <property type="match status" value="1"/>
</dbReference>
<keyword evidence="5" id="KW-0862">Zinc</keyword>
<evidence type="ECO:0000256" key="5">
    <source>
        <dbReference type="ARBA" id="ARBA00022833"/>
    </source>
</evidence>
<gene>
    <name evidence="9" type="ORF">D0962_20795</name>
</gene>
<evidence type="ECO:0000256" key="6">
    <source>
        <dbReference type="ARBA" id="ARBA00023049"/>
    </source>
</evidence>